<dbReference type="eggNOG" id="ENOG5031G11">
    <property type="taxonomic scope" value="Bacteria"/>
</dbReference>
<dbReference type="PATRIC" id="fig|1384056.3.peg.1648"/>
<dbReference type="Proteomes" id="UP000029393">
    <property type="component" value="Unassembled WGS sequence"/>
</dbReference>
<gene>
    <name evidence="2" type="ORF">N787_02645</name>
</gene>
<keyword evidence="3" id="KW-1185">Reference proteome</keyword>
<reference evidence="2 3" key="1">
    <citation type="submission" date="2013-09" db="EMBL/GenBank/DDBJ databases">
        <title>Genome sequencing of Arenimonas metalli.</title>
        <authorList>
            <person name="Chen F."/>
            <person name="Wang G."/>
        </authorList>
    </citation>
    <scope>NUCLEOTIDE SEQUENCE [LARGE SCALE GENOMIC DNA]</scope>
    <source>
        <strain evidence="2 3">CF5-1</strain>
    </source>
</reference>
<protein>
    <submittedName>
        <fullName evidence="2">Uncharacterized protein</fullName>
    </submittedName>
</protein>
<dbReference type="RefSeq" id="WP_034212654.1">
    <property type="nucleotide sequence ID" value="NZ_AVCK01000022.1"/>
</dbReference>
<keyword evidence="1" id="KW-0732">Signal</keyword>
<name>A0A091AZW4_9GAMM</name>
<dbReference type="OrthoDB" id="5986598at2"/>
<organism evidence="2 3">
    <name type="scientific">Arenimonas metalli CF5-1</name>
    <dbReference type="NCBI Taxonomy" id="1384056"/>
    <lineage>
        <taxon>Bacteria</taxon>
        <taxon>Pseudomonadati</taxon>
        <taxon>Pseudomonadota</taxon>
        <taxon>Gammaproteobacteria</taxon>
        <taxon>Lysobacterales</taxon>
        <taxon>Lysobacteraceae</taxon>
        <taxon>Arenimonas</taxon>
    </lineage>
</organism>
<sequence>MTETRTKTFPWFLAIALAAAPAFAATGPASIVPPPAAASGEPADAGPRSNKWRLEFSGAAESAGEIVIAVTDERGADYQISVAIERNDGENRVSSKVQRALDRALPWGWRVERDDGEDLLVKRRLYHPRFRMALVSSTVKDVRINFDRE</sequence>
<dbReference type="STRING" id="1384056.N787_02645"/>
<evidence type="ECO:0000313" key="3">
    <source>
        <dbReference type="Proteomes" id="UP000029393"/>
    </source>
</evidence>
<evidence type="ECO:0000256" key="1">
    <source>
        <dbReference type="SAM" id="SignalP"/>
    </source>
</evidence>
<evidence type="ECO:0000313" key="2">
    <source>
        <dbReference type="EMBL" id="KFN45863.1"/>
    </source>
</evidence>
<feature type="chain" id="PRO_5001869312" evidence="1">
    <location>
        <begin position="25"/>
        <end position="149"/>
    </location>
</feature>
<dbReference type="EMBL" id="AVCK01000022">
    <property type="protein sequence ID" value="KFN45863.1"/>
    <property type="molecule type" value="Genomic_DNA"/>
</dbReference>
<comment type="caution">
    <text evidence="2">The sequence shown here is derived from an EMBL/GenBank/DDBJ whole genome shotgun (WGS) entry which is preliminary data.</text>
</comment>
<feature type="signal peptide" evidence="1">
    <location>
        <begin position="1"/>
        <end position="24"/>
    </location>
</feature>
<accession>A0A091AZW4</accession>
<dbReference type="AlphaFoldDB" id="A0A091AZW4"/>
<proteinExistence type="predicted"/>